<feature type="transmembrane region" description="Helical" evidence="1">
    <location>
        <begin position="156"/>
        <end position="176"/>
    </location>
</feature>
<evidence type="ECO:0000313" key="2">
    <source>
        <dbReference type="EMBL" id="WQD77590.1"/>
    </source>
</evidence>
<evidence type="ECO:0000313" key="3">
    <source>
        <dbReference type="Proteomes" id="UP001325479"/>
    </source>
</evidence>
<gene>
    <name evidence="2" type="ORF">U0042_26670</name>
</gene>
<reference evidence="2 3" key="1">
    <citation type="submission" date="2023-12" db="EMBL/GenBank/DDBJ databases">
        <title>Genome sequencing and assembly of bacterial species from a model synthetic community.</title>
        <authorList>
            <person name="Hogle S.L."/>
        </authorList>
    </citation>
    <scope>NUCLEOTIDE SEQUENCE [LARGE SCALE GENOMIC DNA]</scope>
    <source>
        <strain evidence="2 3">HAMBI 2494</strain>
    </source>
</reference>
<name>A0ABZ0WJV6_9BURK</name>
<evidence type="ECO:0000256" key="1">
    <source>
        <dbReference type="SAM" id="Phobius"/>
    </source>
</evidence>
<sequence length="293" mass="32026">MDEPRAFGHTIGDVLTQRVLLEADGRAASGVAAPSAGRVGVWFERRAARFETDAEGRRWLVLDYQLTNAPLAPTQVALPALELHTAAGDVLHVPAWRVGIGPLVTDVADVANEASGAVSADASGAALFAAPQAGLNGIRPDRLAAPVPLAPIRRRLGVALAALMVTLAAWGAWAWWRSAREAARLPFARAWRQMRRLDARQARAESAWRVLHRAVNETAGHVVHAGSLAAMMVREPWLQPLRPQLEQFYRQSDEYFFAVTRQSEAAPATADTDTRGLVDLCRALYLAERRRQR</sequence>
<accession>A0ABZ0WJV6</accession>
<dbReference type="Proteomes" id="UP001325479">
    <property type="component" value="Chromosome"/>
</dbReference>
<organism evidence="2 3">
    <name type="scientific">Paraburkholderia kururiensis</name>
    <dbReference type="NCBI Taxonomy" id="984307"/>
    <lineage>
        <taxon>Bacteria</taxon>
        <taxon>Pseudomonadati</taxon>
        <taxon>Pseudomonadota</taxon>
        <taxon>Betaproteobacteria</taxon>
        <taxon>Burkholderiales</taxon>
        <taxon>Burkholderiaceae</taxon>
        <taxon>Paraburkholderia</taxon>
    </lineage>
</organism>
<protein>
    <submittedName>
        <fullName evidence="2">Calcium incorporation protein MxaA</fullName>
    </submittedName>
</protein>
<keyword evidence="3" id="KW-1185">Reference proteome</keyword>
<keyword evidence="1" id="KW-1133">Transmembrane helix</keyword>
<dbReference type="EMBL" id="CP139965">
    <property type="protein sequence ID" value="WQD77590.1"/>
    <property type="molecule type" value="Genomic_DNA"/>
</dbReference>
<dbReference type="RefSeq" id="WP_327205010.1">
    <property type="nucleotide sequence ID" value="NZ_CP139965.1"/>
</dbReference>
<keyword evidence="1" id="KW-0812">Transmembrane</keyword>
<proteinExistence type="predicted"/>
<keyword evidence="1" id="KW-0472">Membrane</keyword>